<dbReference type="Gene3D" id="3.40.50.300">
    <property type="entry name" value="P-loop containing nucleotide triphosphate hydrolases"/>
    <property type="match status" value="1"/>
</dbReference>
<dbReference type="SUPFAM" id="SSF52540">
    <property type="entry name" value="P-loop containing nucleoside triphosphate hydrolases"/>
    <property type="match status" value="1"/>
</dbReference>
<accession>A0A4Y5T583</accession>
<organism evidence="5">
    <name type="scientific">Clostridium perfringens</name>
    <dbReference type="NCBI Taxonomy" id="1502"/>
    <lineage>
        <taxon>Bacteria</taxon>
        <taxon>Bacillati</taxon>
        <taxon>Bacillota</taxon>
        <taxon>Clostridia</taxon>
        <taxon>Eubacteriales</taxon>
        <taxon>Clostridiaceae</taxon>
        <taxon>Clostridium</taxon>
    </lineage>
</organism>
<dbReference type="InterPro" id="IPR003439">
    <property type="entry name" value="ABC_transporter-like_ATP-bd"/>
</dbReference>
<reference evidence="5" key="1">
    <citation type="journal article" date="2019" name="Pathogens">
        <title>In silico Identification of Novel Toxin Homologs and Associated Mobile Genetic Elements in Clostridium perfringens.</title>
        <authorList>
            <person name="Lacey J.A."/>
            <person name="Johanesen P.A."/>
            <person name="Lyras D."/>
            <person name="Moore R.J."/>
        </authorList>
    </citation>
    <scope>NUCLEOTIDE SEQUENCE</scope>
    <source>
        <strain evidence="5">T1</strain>
        <plasmid evidence="5">pCPT1</plasmid>
    </source>
</reference>
<dbReference type="PANTHER" id="PTHR42939">
    <property type="entry name" value="ABC TRANSPORTER ATP-BINDING PROTEIN ALBC-RELATED"/>
    <property type="match status" value="1"/>
</dbReference>
<dbReference type="CDD" id="cd03230">
    <property type="entry name" value="ABC_DR_subfamily_A"/>
    <property type="match status" value="1"/>
</dbReference>
<dbReference type="InterPro" id="IPR051782">
    <property type="entry name" value="ABC_Transporter_VariousFunc"/>
</dbReference>
<dbReference type="AlphaFoldDB" id="A0A4Y5T583"/>
<gene>
    <name evidence="5" type="primary">ytrB</name>
</gene>
<proteinExistence type="predicted"/>
<feature type="domain" description="ABC transporter" evidence="4">
    <location>
        <begin position="2"/>
        <end position="230"/>
    </location>
</feature>
<dbReference type="InterPro" id="IPR003593">
    <property type="entry name" value="AAA+_ATPase"/>
</dbReference>
<keyword evidence="5" id="KW-0614">Plasmid</keyword>
<evidence type="ECO:0000256" key="3">
    <source>
        <dbReference type="ARBA" id="ARBA00022840"/>
    </source>
</evidence>
<keyword evidence="1" id="KW-0813">Transport</keyword>
<evidence type="ECO:0000256" key="2">
    <source>
        <dbReference type="ARBA" id="ARBA00022741"/>
    </source>
</evidence>
<dbReference type="Pfam" id="PF00005">
    <property type="entry name" value="ABC_tran"/>
    <property type="match status" value="1"/>
</dbReference>
<protein>
    <submittedName>
        <fullName evidence="5">ABC transporter ATP-binding protein YtrB</fullName>
    </submittedName>
</protein>
<dbReference type="EMBL" id="MK285059">
    <property type="protein sequence ID" value="QDB01120.1"/>
    <property type="molecule type" value="Genomic_DNA"/>
</dbReference>
<dbReference type="PROSITE" id="PS00211">
    <property type="entry name" value="ABC_TRANSPORTER_1"/>
    <property type="match status" value="1"/>
</dbReference>
<keyword evidence="2" id="KW-0547">Nucleotide-binding</keyword>
<dbReference type="GO" id="GO:0005524">
    <property type="term" value="F:ATP binding"/>
    <property type="evidence" value="ECO:0007669"/>
    <property type="project" value="UniProtKB-KW"/>
</dbReference>
<keyword evidence="3 5" id="KW-0067">ATP-binding</keyword>
<evidence type="ECO:0000256" key="1">
    <source>
        <dbReference type="ARBA" id="ARBA00022448"/>
    </source>
</evidence>
<dbReference type="PROSITE" id="PS50893">
    <property type="entry name" value="ABC_TRANSPORTER_2"/>
    <property type="match status" value="1"/>
</dbReference>
<sequence>MIYNLEISQLSKKYSEFELNNISFSLPKGSIMGLIGRNGSGKTTIIKSLLNLIKYDSGNIKLFGTDIATLNKNIKNDIGVVFDEINFHENLTPKKISYIMSKVYSAWDTPLYTKYLFQFQLPTNKKIKEFSKGMKMKLSLAVALSHHPKLLILDEPTSGLDPIVRNEILDIFLKFTQNKENSILISSHITSDLEKIADYITFIDNGDLIFTNNKNFIINNYCIVECSKEDFLKIQSKYIVKYITNYSTYKILINNKTQFINNFNNFKITSATIDEIMFLYIKGGTQ</sequence>
<dbReference type="InterPro" id="IPR027417">
    <property type="entry name" value="P-loop_NTPase"/>
</dbReference>
<dbReference type="GO" id="GO:0016887">
    <property type="term" value="F:ATP hydrolysis activity"/>
    <property type="evidence" value="ECO:0007669"/>
    <property type="project" value="InterPro"/>
</dbReference>
<dbReference type="PANTHER" id="PTHR42939:SF3">
    <property type="entry name" value="ABC TRANSPORTER ATP-BINDING COMPONENT"/>
    <property type="match status" value="1"/>
</dbReference>
<evidence type="ECO:0000313" key="5">
    <source>
        <dbReference type="EMBL" id="QDB01120.1"/>
    </source>
</evidence>
<dbReference type="InterPro" id="IPR017871">
    <property type="entry name" value="ABC_transporter-like_CS"/>
</dbReference>
<geneLocation type="plasmid" evidence="5">
    <name>pCPT1</name>
</geneLocation>
<evidence type="ECO:0000259" key="4">
    <source>
        <dbReference type="PROSITE" id="PS50893"/>
    </source>
</evidence>
<dbReference type="RefSeq" id="WP_224377490.1">
    <property type="nucleotide sequence ID" value="NZ_CP075909.1"/>
</dbReference>
<name>A0A4Y5T583_CLOPF</name>
<dbReference type="SMART" id="SM00382">
    <property type="entry name" value="AAA"/>
    <property type="match status" value="1"/>
</dbReference>